<dbReference type="Proteomes" id="UP000001357">
    <property type="component" value="Unassembled WGS sequence"/>
</dbReference>
<feature type="non-terminal residue" evidence="2">
    <location>
        <position position="1"/>
    </location>
</feature>
<evidence type="ECO:0000313" key="3">
    <source>
        <dbReference type="Proteomes" id="UP000001357"/>
    </source>
</evidence>
<organism evidence="2 3">
    <name type="scientific">Monosiga brevicollis</name>
    <name type="common">Choanoflagellate</name>
    <dbReference type="NCBI Taxonomy" id="81824"/>
    <lineage>
        <taxon>Eukaryota</taxon>
        <taxon>Choanoflagellata</taxon>
        <taxon>Craspedida</taxon>
        <taxon>Salpingoecidae</taxon>
        <taxon>Monosiga</taxon>
    </lineage>
</organism>
<evidence type="ECO:0000313" key="2">
    <source>
        <dbReference type="EMBL" id="EDQ87309.1"/>
    </source>
</evidence>
<dbReference type="Gene3D" id="3.40.605.10">
    <property type="entry name" value="Aldehyde Dehydrogenase, Chain A, domain 1"/>
    <property type="match status" value="1"/>
</dbReference>
<dbReference type="SUPFAM" id="SSF53720">
    <property type="entry name" value="ALDH-like"/>
    <property type="match status" value="1"/>
</dbReference>
<gene>
    <name evidence="2" type="ORF">MONBRDRAFT_27371</name>
</gene>
<sequence length="313" mass="34589">NLDISNFGSSDYPVPTLPTSASSAEKPLVDRTYKMYYGGAQKRPDAPYARPILNTKQELVAHVGEGNRKDVRNAVEAAHKAFGGWSKRAAHNRAQIVYYMAENLEVRRSELAGRLADITGCSLDDALNEVDLSVERLFYWGAYADKYGGTVQETTLYGATVKIHEPVGPLGVLCPDERPLLAFVSLFAPAIVRGNTIVIVPSERCPVLALDFYQVFDTSDLPAGVVNILTGNREHLAKYMSEHHDLEAVWYFGSAVGSKYVETAAAENIKRTWVNYGQSRDWADPVQGAGEEFLYNAVECKNIWMPMGTIFAN</sequence>
<dbReference type="AlphaFoldDB" id="A9V534"/>
<dbReference type="InterPro" id="IPR016162">
    <property type="entry name" value="Ald_DH_N"/>
</dbReference>
<keyword evidence="3" id="KW-1185">Reference proteome</keyword>
<dbReference type="RefSeq" id="XP_001747922.1">
    <property type="nucleotide sequence ID" value="XM_001747870.1"/>
</dbReference>
<dbReference type="EMBL" id="CH991560">
    <property type="protein sequence ID" value="EDQ87309.1"/>
    <property type="molecule type" value="Genomic_DNA"/>
</dbReference>
<accession>A9V534</accession>
<dbReference type="Pfam" id="PF00171">
    <property type="entry name" value="Aldedh"/>
    <property type="match status" value="1"/>
</dbReference>
<dbReference type="GeneID" id="5893132"/>
<name>A9V534_MONBE</name>
<dbReference type="InParanoid" id="A9V534"/>
<evidence type="ECO:0000259" key="1">
    <source>
        <dbReference type="Pfam" id="PF00171"/>
    </source>
</evidence>
<dbReference type="eggNOG" id="KOG2450">
    <property type="taxonomic scope" value="Eukaryota"/>
</dbReference>
<protein>
    <recommendedName>
        <fullName evidence="1">Aldehyde dehydrogenase domain-containing protein</fullName>
    </recommendedName>
</protein>
<dbReference type="KEGG" id="mbr:MONBRDRAFT_27371"/>
<dbReference type="GO" id="GO:0016491">
    <property type="term" value="F:oxidoreductase activity"/>
    <property type="evidence" value="ECO:0007669"/>
    <property type="project" value="InterPro"/>
</dbReference>
<dbReference type="STRING" id="81824.A9V534"/>
<dbReference type="InterPro" id="IPR016161">
    <property type="entry name" value="Ald_DH/histidinol_DH"/>
</dbReference>
<reference evidence="2 3" key="1">
    <citation type="journal article" date="2008" name="Nature">
        <title>The genome of the choanoflagellate Monosiga brevicollis and the origin of metazoans.</title>
        <authorList>
            <consortium name="JGI Sequencing"/>
            <person name="King N."/>
            <person name="Westbrook M.J."/>
            <person name="Young S.L."/>
            <person name="Kuo A."/>
            <person name="Abedin M."/>
            <person name="Chapman J."/>
            <person name="Fairclough S."/>
            <person name="Hellsten U."/>
            <person name="Isogai Y."/>
            <person name="Letunic I."/>
            <person name="Marr M."/>
            <person name="Pincus D."/>
            <person name="Putnam N."/>
            <person name="Rokas A."/>
            <person name="Wright K.J."/>
            <person name="Zuzow R."/>
            <person name="Dirks W."/>
            <person name="Good M."/>
            <person name="Goodstein D."/>
            <person name="Lemons D."/>
            <person name="Li W."/>
            <person name="Lyons J.B."/>
            <person name="Morris A."/>
            <person name="Nichols S."/>
            <person name="Richter D.J."/>
            <person name="Salamov A."/>
            <person name="Bork P."/>
            <person name="Lim W.A."/>
            <person name="Manning G."/>
            <person name="Miller W.T."/>
            <person name="McGinnis W."/>
            <person name="Shapiro H."/>
            <person name="Tjian R."/>
            <person name="Grigoriev I.V."/>
            <person name="Rokhsar D."/>
        </authorList>
    </citation>
    <scope>NUCLEOTIDE SEQUENCE [LARGE SCALE GENOMIC DNA]</scope>
    <source>
        <strain evidence="3">MX1 / ATCC 50154</strain>
    </source>
</reference>
<proteinExistence type="predicted"/>
<dbReference type="InterPro" id="IPR015590">
    <property type="entry name" value="Aldehyde_DH_dom"/>
</dbReference>
<feature type="domain" description="Aldehyde dehydrogenase" evidence="1">
    <location>
        <begin position="55"/>
        <end position="277"/>
    </location>
</feature>
<dbReference type="PANTHER" id="PTHR11699">
    <property type="entry name" value="ALDEHYDE DEHYDROGENASE-RELATED"/>
    <property type="match status" value="1"/>
</dbReference>